<evidence type="ECO:0000313" key="1">
    <source>
        <dbReference type="EMBL" id="KNX35909.1"/>
    </source>
</evidence>
<dbReference type="Proteomes" id="UP000037397">
    <property type="component" value="Unassembled WGS sequence"/>
</dbReference>
<comment type="caution">
    <text evidence="1">The sequence shown here is derived from an EMBL/GenBank/DDBJ whole genome shotgun (WGS) entry which is preliminary data.</text>
</comment>
<gene>
    <name evidence="1" type="ORF">VV01_21885</name>
</gene>
<dbReference type="EMBL" id="LAIR01000003">
    <property type="protein sequence ID" value="KNX35909.1"/>
    <property type="molecule type" value="Genomic_DNA"/>
</dbReference>
<dbReference type="GO" id="GO:0003677">
    <property type="term" value="F:DNA binding"/>
    <property type="evidence" value="ECO:0007669"/>
    <property type="project" value="InterPro"/>
</dbReference>
<dbReference type="AlphaFoldDB" id="A0A0L6CDZ7"/>
<organism evidence="1 2">
    <name type="scientific">Luteipulveratus halotolerans</name>
    <dbReference type="NCBI Taxonomy" id="1631356"/>
    <lineage>
        <taxon>Bacteria</taxon>
        <taxon>Bacillati</taxon>
        <taxon>Actinomycetota</taxon>
        <taxon>Actinomycetes</taxon>
        <taxon>Micrococcales</taxon>
        <taxon>Dermacoccaceae</taxon>
        <taxon>Luteipulveratus</taxon>
    </lineage>
</organism>
<sequence length="143" mass="15704">MFECEHLNSVALFARYSSAMPATFQDGKTGERLNRLFHTVVIESATKGVETLSPNRLAAEMADRGYAYGGSTLRKVRNGDHDPPGRALLGICITVSELTGIEVTPDYFFVAETATRVESELDARKRAIEERLRGRDLTPPGDG</sequence>
<keyword evidence="2" id="KW-1185">Reference proteome</keyword>
<dbReference type="InterPro" id="IPR010982">
    <property type="entry name" value="Lambda_DNA-bd_dom_sf"/>
</dbReference>
<accession>A0A0L6CDZ7</accession>
<protein>
    <submittedName>
        <fullName evidence="1">Uncharacterized protein</fullName>
    </submittedName>
</protein>
<reference evidence="2" key="1">
    <citation type="submission" date="2015-03" db="EMBL/GenBank/DDBJ databases">
        <title>Luteipulveratus halotolerans sp. nov., a novel actinobacterium (Dermacoccaceae) from Sarawak, Malaysia.</title>
        <authorList>
            <person name="Juboi H."/>
            <person name="Basik A."/>
            <person name="Shamsul S.S."/>
            <person name="Arnold P."/>
            <person name="Schmitt E.K."/>
            <person name="Sanglier J.-J."/>
            <person name="Yeo T."/>
        </authorList>
    </citation>
    <scope>NUCLEOTIDE SEQUENCE [LARGE SCALE GENOMIC DNA]</scope>
    <source>
        <strain evidence="2">C296001</strain>
    </source>
</reference>
<proteinExistence type="predicted"/>
<dbReference type="Gene3D" id="1.10.260.40">
    <property type="entry name" value="lambda repressor-like DNA-binding domains"/>
    <property type="match status" value="1"/>
</dbReference>
<name>A0A0L6CDZ7_9MICO</name>
<evidence type="ECO:0000313" key="2">
    <source>
        <dbReference type="Proteomes" id="UP000037397"/>
    </source>
</evidence>